<dbReference type="SUPFAM" id="SSF52096">
    <property type="entry name" value="ClpP/crotonase"/>
    <property type="match status" value="1"/>
</dbReference>
<dbReference type="Pfam" id="PF25145">
    <property type="entry name" value="NfeD1b_N"/>
    <property type="match status" value="1"/>
</dbReference>
<evidence type="ECO:0000259" key="9">
    <source>
        <dbReference type="Pfam" id="PF25145"/>
    </source>
</evidence>
<dbReference type="SUPFAM" id="SSF141322">
    <property type="entry name" value="NfeD domain-like"/>
    <property type="match status" value="1"/>
</dbReference>
<comment type="subcellular location">
    <subcellularLocation>
        <location evidence="1">Membrane</location>
        <topology evidence="1">Multi-pass membrane protein</topology>
    </subcellularLocation>
</comment>
<dbReference type="Gene3D" id="3.90.226.10">
    <property type="entry name" value="2-enoyl-CoA Hydratase, Chain A, domain 1"/>
    <property type="match status" value="1"/>
</dbReference>
<evidence type="ECO:0000256" key="6">
    <source>
        <dbReference type="SAM" id="SignalP"/>
    </source>
</evidence>
<dbReference type="InterPro" id="IPR012340">
    <property type="entry name" value="NA-bd_OB-fold"/>
</dbReference>
<accession>A0ABV2G8X6</accession>
<evidence type="ECO:0000256" key="5">
    <source>
        <dbReference type="SAM" id="Phobius"/>
    </source>
</evidence>
<feature type="transmembrane region" description="Helical" evidence="5">
    <location>
        <begin position="229"/>
        <end position="249"/>
    </location>
</feature>
<feature type="chain" id="PRO_5045574015" evidence="6">
    <location>
        <begin position="27"/>
        <end position="438"/>
    </location>
</feature>
<dbReference type="Pfam" id="PF01957">
    <property type="entry name" value="NfeD"/>
    <property type="match status" value="1"/>
</dbReference>
<dbReference type="InterPro" id="IPR029045">
    <property type="entry name" value="ClpP/crotonase-like_dom_sf"/>
</dbReference>
<feature type="domain" description="NfeD-like C-terminal" evidence="7">
    <location>
        <begin position="380"/>
        <end position="433"/>
    </location>
</feature>
<evidence type="ECO:0000259" key="7">
    <source>
        <dbReference type="Pfam" id="PF01957"/>
    </source>
</evidence>
<evidence type="ECO:0000256" key="4">
    <source>
        <dbReference type="ARBA" id="ARBA00023136"/>
    </source>
</evidence>
<dbReference type="InterPro" id="IPR056738">
    <property type="entry name" value="NfeD1b_N"/>
</dbReference>
<keyword evidence="4 5" id="KW-0472">Membrane</keyword>
<keyword evidence="2 5" id="KW-0812">Transmembrane</keyword>
<evidence type="ECO:0000256" key="1">
    <source>
        <dbReference type="ARBA" id="ARBA00004141"/>
    </source>
</evidence>
<reference evidence="10 11" key="1">
    <citation type="submission" date="2024-06" db="EMBL/GenBank/DDBJ databases">
        <title>Genomic Encyclopedia of Type Strains, Phase IV (KMG-IV): sequencing the most valuable type-strain genomes for metagenomic binning, comparative biology and taxonomic classification.</title>
        <authorList>
            <person name="Goeker M."/>
        </authorList>
    </citation>
    <scope>NUCLEOTIDE SEQUENCE [LARGE SCALE GENOMIC DNA]</scope>
    <source>
        <strain evidence="10 11">DSM 26128</strain>
    </source>
</reference>
<feature type="transmembrane region" description="Helical" evidence="5">
    <location>
        <begin position="279"/>
        <end position="297"/>
    </location>
</feature>
<sequence length="438" mass="46428">MKTIRFGRILFTLIAAVLLFMPSAGAKGEKVYHVPLEDEVERGLYAFLERSFSEAEKAGADTIILEINTPGGFVDAAGKIARLMDSADQRIIAYINRDALSAGAFLALHADQIYMDPAGRIGAAQVIDQAGNAADTKADSAWRTAMKSAAESHGRNPQYALAMADASMDMPEFRAGKGELLTLSAKEAEQVKYSDGTVASFDDLLKKTGLDGAEIVNMKETFSEKIARFITNPVVVPILLSIAGLGLIVELYSPGFGVPGTMGITALLLFFYGHMVAGLAGYEAILLFLLGAGLLIAELFVSGGFLGVAGAVAVVAGIIMAGGDPLVMGVSVAIALVIMVMGMVILMKFFGKRLHLLSKLVLMDSTDTESGYVSNKNRLELIGREGAAMTALRPSGAVKIGDELLDVVTEGRFIEKGKQVKVIKVEGSRVVVREADAE</sequence>
<dbReference type="InterPro" id="IPR052165">
    <property type="entry name" value="Membrane_assoc_protease"/>
</dbReference>
<feature type="transmembrane region" description="Helical" evidence="5">
    <location>
        <begin position="304"/>
        <end position="322"/>
    </location>
</feature>
<comment type="caution">
    <text evidence="10">The sequence shown here is derived from an EMBL/GenBank/DDBJ whole genome shotgun (WGS) entry which is preliminary data.</text>
</comment>
<feature type="transmembrane region" description="Helical" evidence="5">
    <location>
        <begin position="328"/>
        <end position="350"/>
    </location>
</feature>
<gene>
    <name evidence="10" type="ORF">ABID49_000610</name>
</gene>
<evidence type="ECO:0000256" key="2">
    <source>
        <dbReference type="ARBA" id="ARBA00022692"/>
    </source>
</evidence>
<dbReference type="GO" id="GO:0006508">
    <property type="term" value="P:proteolysis"/>
    <property type="evidence" value="ECO:0007669"/>
    <property type="project" value="UniProtKB-KW"/>
</dbReference>
<protein>
    <submittedName>
        <fullName evidence="10">Membrane-bound serine protease (ClpP class)</fullName>
    </submittedName>
</protein>
<dbReference type="InterPro" id="IPR056739">
    <property type="entry name" value="NfeD_membrane"/>
</dbReference>
<keyword evidence="10" id="KW-0645">Protease</keyword>
<feature type="domain" description="NfeD integral membrane" evidence="8">
    <location>
        <begin position="235"/>
        <end position="348"/>
    </location>
</feature>
<organism evidence="10 11">
    <name type="scientific">Bhargavaea ullalensis</name>
    <dbReference type="NCBI Taxonomy" id="1265685"/>
    <lineage>
        <taxon>Bacteria</taxon>
        <taxon>Bacillati</taxon>
        <taxon>Bacillota</taxon>
        <taxon>Bacilli</taxon>
        <taxon>Bacillales</taxon>
        <taxon>Caryophanaceae</taxon>
        <taxon>Bhargavaea</taxon>
    </lineage>
</organism>
<dbReference type="InterPro" id="IPR002810">
    <property type="entry name" value="NfeD-like_C"/>
</dbReference>
<dbReference type="EMBL" id="JBEPLW010000002">
    <property type="protein sequence ID" value="MET3574728.1"/>
    <property type="molecule type" value="Genomic_DNA"/>
</dbReference>
<feature type="domain" description="NfeD1b N-terminal" evidence="9">
    <location>
        <begin position="30"/>
        <end position="217"/>
    </location>
</feature>
<evidence type="ECO:0000259" key="8">
    <source>
        <dbReference type="Pfam" id="PF24961"/>
    </source>
</evidence>
<evidence type="ECO:0000313" key="10">
    <source>
        <dbReference type="EMBL" id="MET3574728.1"/>
    </source>
</evidence>
<proteinExistence type="predicted"/>
<keyword evidence="3 5" id="KW-1133">Transmembrane helix</keyword>
<dbReference type="PANTHER" id="PTHR33507:SF3">
    <property type="entry name" value="INNER MEMBRANE PROTEIN YBBJ"/>
    <property type="match status" value="1"/>
</dbReference>
<feature type="signal peptide" evidence="6">
    <location>
        <begin position="1"/>
        <end position="26"/>
    </location>
</feature>
<evidence type="ECO:0000256" key="3">
    <source>
        <dbReference type="ARBA" id="ARBA00022989"/>
    </source>
</evidence>
<keyword evidence="11" id="KW-1185">Reference proteome</keyword>
<evidence type="ECO:0000313" key="11">
    <source>
        <dbReference type="Proteomes" id="UP001549099"/>
    </source>
</evidence>
<dbReference type="Pfam" id="PF24961">
    <property type="entry name" value="NfeD_membrane"/>
    <property type="match status" value="1"/>
</dbReference>
<dbReference type="PANTHER" id="PTHR33507">
    <property type="entry name" value="INNER MEMBRANE PROTEIN YBBJ"/>
    <property type="match status" value="1"/>
</dbReference>
<dbReference type="Proteomes" id="UP001549099">
    <property type="component" value="Unassembled WGS sequence"/>
</dbReference>
<keyword evidence="6" id="KW-0732">Signal</keyword>
<dbReference type="GO" id="GO:0008233">
    <property type="term" value="F:peptidase activity"/>
    <property type="evidence" value="ECO:0007669"/>
    <property type="project" value="UniProtKB-KW"/>
</dbReference>
<dbReference type="Gene3D" id="2.40.50.140">
    <property type="entry name" value="Nucleic acid-binding proteins"/>
    <property type="match status" value="1"/>
</dbReference>
<keyword evidence="10" id="KW-0378">Hydrolase</keyword>
<dbReference type="CDD" id="cd07021">
    <property type="entry name" value="Clp_protease_NfeD_like"/>
    <property type="match status" value="1"/>
</dbReference>
<name>A0ABV2G8X6_9BACL</name>